<evidence type="ECO:0000313" key="16">
    <source>
        <dbReference type="Proteomes" id="UP000621436"/>
    </source>
</evidence>
<dbReference type="PANTHER" id="PTHR30027">
    <property type="entry name" value="RIBOSOMAL RNA SMALL SUBUNIT METHYLTRANSFERASE E"/>
    <property type="match status" value="1"/>
</dbReference>
<keyword evidence="16" id="KW-1185">Reference proteome</keyword>
<dbReference type="PIRSF" id="PIRSF015601">
    <property type="entry name" value="MTase_slr0722"/>
    <property type="match status" value="1"/>
</dbReference>
<comment type="catalytic activity">
    <reaction evidence="11 12">
        <text>uridine(1498) in 16S rRNA + S-adenosyl-L-methionine = N(3)-methyluridine(1498) in 16S rRNA + S-adenosyl-L-homocysteine + H(+)</text>
        <dbReference type="Rhea" id="RHEA:42920"/>
        <dbReference type="Rhea" id="RHEA-COMP:10283"/>
        <dbReference type="Rhea" id="RHEA-COMP:10284"/>
        <dbReference type="ChEBI" id="CHEBI:15378"/>
        <dbReference type="ChEBI" id="CHEBI:57856"/>
        <dbReference type="ChEBI" id="CHEBI:59789"/>
        <dbReference type="ChEBI" id="CHEBI:65315"/>
        <dbReference type="ChEBI" id="CHEBI:74502"/>
        <dbReference type="EC" id="2.1.1.193"/>
    </reaction>
</comment>
<dbReference type="SUPFAM" id="SSF75217">
    <property type="entry name" value="alpha/beta knot"/>
    <property type="match status" value="1"/>
</dbReference>
<evidence type="ECO:0000256" key="9">
    <source>
        <dbReference type="ARBA" id="ARBA00022691"/>
    </source>
</evidence>
<gene>
    <name evidence="15" type="ORF">I0Q91_02870</name>
</gene>
<evidence type="ECO:0000256" key="5">
    <source>
        <dbReference type="ARBA" id="ARBA00022490"/>
    </source>
</evidence>
<dbReference type="AlphaFoldDB" id="A0A931ANJ5"/>
<evidence type="ECO:0000256" key="8">
    <source>
        <dbReference type="ARBA" id="ARBA00022679"/>
    </source>
</evidence>
<dbReference type="SUPFAM" id="SSF88697">
    <property type="entry name" value="PUA domain-like"/>
    <property type="match status" value="1"/>
</dbReference>
<protein>
    <recommendedName>
        <fullName evidence="4 12">Ribosomal RNA small subunit methyltransferase E</fullName>
        <ecNumber evidence="3 12">2.1.1.193</ecNumber>
    </recommendedName>
</protein>
<dbReference type="PANTHER" id="PTHR30027:SF3">
    <property type="entry name" value="16S RRNA (URACIL(1498)-N(3))-METHYLTRANSFERASE"/>
    <property type="match status" value="1"/>
</dbReference>
<evidence type="ECO:0000256" key="12">
    <source>
        <dbReference type="PIRNR" id="PIRNR015601"/>
    </source>
</evidence>
<evidence type="ECO:0000313" key="15">
    <source>
        <dbReference type="EMBL" id="MBF8436012.1"/>
    </source>
</evidence>
<keyword evidence="5 12" id="KW-0963">Cytoplasm</keyword>
<reference evidence="15" key="1">
    <citation type="submission" date="2020-11" db="EMBL/GenBank/DDBJ databases">
        <title>Halonatronomonas betainensis gen. nov., sp. nov. a novel haloalkaliphilic representative of the family Halanaerobiacae capable of betaine degradation.</title>
        <authorList>
            <person name="Boltyanskaya Y."/>
            <person name="Kevbrin V."/>
            <person name="Detkova E."/>
            <person name="Grouzdev D.S."/>
            <person name="Koziaeva V."/>
            <person name="Zhilina T."/>
        </authorList>
    </citation>
    <scope>NUCLEOTIDE SEQUENCE</scope>
    <source>
        <strain evidence="15">Z-7014</strain>
    </source>
</reference>
<evidence type="ECO:0000256" key="1">
    <source>
        <dbReference type="ARBA" id="ARBA00004496"/>
    </source>
</evidence>
<dbReference type="InterPro" id="IPR046886">
    <property type="entry name" value="RsmE_MTase_dom"/>
</dbReference>
<dbReference type="InterPro" id="IPR029028">
    <property type="entry name" value="Alpha/beta_knot_MTases"/>
</dbReference>
<evidence type="ECO:0000256" key="4">
    <source>
        <dbReference type="ARBA" id="ARBA00013673"/>
    </source>
</evidence>
<feature type="domain" description="Ribosomal RNA small subunit methyltransferase E methyltransferase" evidence="13">
    <location>
        <begin position="77"/>
        <end position="246"/>
    </location>
</feature>
<evidence type="ECO:0000256" key="6">
    <source>
        <dbReference type="ARBA" id="ARBA00022552"/>
    </source>
</evidence>
<evidence type="ECO:0000256" key="7">
    <source>
        <dbReference type="ARBA" id="ARBA00022603"/>
    </source>
</evidence>
<keyword evidence="6 12" id="KW-0698">rRNA processing</keyword>
<dbReference type="Proteomes" id="UP000621436">
    <property type="component" value="Unassembled WGS sequence"/>
</dbReference>
<evidence type="ECO:0000256" key="10">
    <source>
        <dbReference type="ARBA" id="ARBA00025699"/>
    </source>
</evidence>
<dbReference type="GO" id="GO:0070475">
    <property type="term" value="P:rRNA base methylation"/>
    <property type="evidence" value="ECO:0007669"/>
    <property type="project" value="TreeGrafter"/>
</dbReference>
<proteinExistence type="inferred from homology"/>
<evidence type="ECO:0000256" key="11">
    <source>
        <dbReference type="ARBA" id="ARBA00047944"/>
    </source>
</evidence>
<dbReference type="GO" id="GO:0005737">
    <property type="term" value="C:cytoplasm"/>
    <property type="evidence" value="ECO:0007669"/>
    <property type="project" value="UniProtKB-SubCell"/>
</dbReference>
<keyword evidence="8 12" id="KW-0808">Transferase</keyword>
<evidence type="ECO:0000256" key="2">
    <source>
        <dbReference type="ARBA" id="ARBA00005528"/>
    </source>
</evidence>
<dbReference type="InterPro" id="IPR046887">
    <property type="entry name" value="RsmE_PUA-like"/>
</dbReference>
<dbReference type="Pfam" id="PF20260">
    <property type="entry name" value="PUA_4"/>
    <property type="match status" value="1"/>
</dbReference>
<dbReference type="InterPro" id="IPR006700">
    <property type="entry name" value="RsmE"/>
</dbReference>
<evidence type="ECO:0000259" key="13">
    <source>
        <dbReference type="Pfam" id="PF04452"/>
    </source>
</evidence>
<dbReference type="GO" id="GO:0070042">
    <property type="term" value="F:rRNA (uridine-N3-)-methyltransferase activity"/>
    <property type="evidence" value="ECO:0007669"/>
    <property type="project" value="TreeGrafter"/>
</dbReference>
<dbReference type="RefSeq" id="WP_270452756.1">
    <property type="nucleotide sequence ID" value="NZ_JADPIE010000001.1"/>
</dbReference>
<dbReference type="InterPro" id="IPR015947">
    <property type="entry name" value="PUA-like_sf"/>
</dbReference>
<evidence type="ECO:0000256" key="3">
    <source>
        <dbReference type="ARBA" id="ARBA00012328"/>
    </source>
</evidence>
<accession>A0A931ANJ5</accession>
<organism evidence="15 16">
    <name type="scientific">Halonatronomonas betaini</name>
    <dbReference type="NCBI Taxonomy" id="2778430"/>
    <lineage>
        <taxon>Bacteria</taxon>
        <taxon>Bacillati</taxon>
        <taxon>Bacillota</taxon>
        <taxon>Clostridia</taxon>
        <taxon>Halanaerobiales</taxon>
        <taxon>Halarsenatibacteraceae</taxon>
        <taxon>Halonatronomonas</taxon>
    </lineage>
</organism>
<comment type="similarity">
    <text evidence="2 12">Belongs to the RNA methyltransferase RsmE family.</text>
</comment>
<keyword evidence="9 12" id="KW-0949">S-adenosyl-L-methionine</keyword>
<evidence type="ECO:0000259" key="14">
    <source>
        <dbReference type="Pfam" id="PF20260"/>
    </source>
</evidence>
<dbReference type="Pfam" id="PF04452">
    <property type="entry name" value="Methyltrans_RNA"/>
    <property type="match status" value="1"/>
</dbReference>
<name>A0A931ANJ5_9FIRM</name>
<comment type="function">
    <text evidence="10 12">Specifically methylates the N3 position of the uracil ring of uridine 1498 (m3U1498) in 16S rRNA. Acts on the fully assembled 30S ribosomal subunit.</text>
</comment>
<sequence>MRRFFLKDKPDNLNEGDIVPIAGELYNHIFNSLRHESGDNILLLDGDGLKYEVEILEVKQEIAECRIIAIEETAGEPRVQIYIAQAIAKKGNFEYVLQKSTEIGAVGFYPLETARTVVKIKESRKAKKIKRWQKIIKEAARQSERGEIPEIFDPVDLAQLKGSFSEFDAILIARARNEASGLKEVVNKLETSCDYEDLRFLILVGPEGGFTDTEIDEILSVDNTYGFNLGPRILRTETVAPLVTGLILYERGEI</sequence>
<dbReference type="EC" id="2.1.1.193" evidence="3 12"/>
<feature type="domain" description="Ribosomal RNA small subunit methyltransferase E PUA-like" evidence="14">
    <location>
        <begin position="22"/>
        <end position="67"/>
    </location>
</feature>
<dbReference type="NCBIfam" id="TIGR00046">
    <property type="entry name" value="RsmE family RNA methyltransferase"/>
    <property type="match status" value="1"/>
</dbReference>
<comment type="subcellular location">
    <subcellularLocation>
        <location evidence="1 12">Cytoplasm</location>
    </subcellularLocation>
</comment>
<dbReference type="CDD" id="cd18084">
    <property type="entry name" value="RsmE-like"/>
    <property type="match status" value="1"/>
</dbReference>
<dbReference type="EMBL" id="JADPIE010000001">
    <property type="protein sequence ID" value="MBF8436012.1"/>
    <property type="molecule type" value="Genomic_DNA"/>
</dbReference>
<comment type="caution">
    <text evidence="15">The sequence shown here is derived from an EMBL/GenBank/DDBJ whole genome shotgun (WGS) entry which is preliminary data.</text>
</comment>
<dbReference type="Gene3D" id="3.40.1280.10">
    <property type="match status" value="1"/>
</dbReference>
<keyword evidence="7 12" id="KW-0489">Methyltransferase</keyword>
<dbReference type="InterPro" id="IPR029026">
    <property type="entry name" value="tRNA_m1G_MTases_N"/>
</dbReference>